<dbReference type="GO" id="GO:0004190">
    <property type="term" value="F:aspartic-type endopeptidase activity"/>
    <property type="evidence" value="ECO:0007669"/>
    <property type="project" value="UniProtKB-KW"/>
</dbReference>
<dbReference type="InterPro" id="IPR023430">
    <property type="entry name" value="Pept_HybD-like_dom_sf"/>
</dbReference>
<evidence type="ECO:0000313" key="6">
    <source>
        <dbReference type="EMBL" id="TMR42404.1"/>
    </source>
</evidence>
<dbReference type="InterPro" id="IPR000671">
    <property type="entry name" value="Peptidase_A31"/>
</dbReference>
<comment type="caution">
    <text evidence="6">The sequence shown here is derived from an EMBL/GenBank/DDBJ whole genome shotgun (WGS) entry which is preliminary data.</text>
</comment>
<keyword evidence="7" id="KW-1185">Reference proteome</keyword>
<dbReference type="CDD" id="cd00518">
    <property type="entry name" value="H2MP"/>
    <property type="match status" value="1"/>
</dbReference>
<name>A0A5S4HCE1_9ACTN</name>
<comment type="similarity">
    <text evidence="1">Belongs to the peptidase A31 family.</text>
</comment>
<dbReference type="Proteomes" id="UP000305238">
    <property type="component" value="Unassembled WGS sequence"/>
</dbReference>
<dbReference type="EMBL" id="VCKZ01000002">
    <property type="protein sequence ID" value="TMR42404.1"/>
    <property type="molecule type" value="Genomic_DNA"/>
</dbReference>
<dbReference type="PANTHER" id="PTHR30302:SF1">
    <property type="entry name" value="HYDROGENASE 2 MATURATION PROTEASE"/>
    <property type="match status" value="1"/>
</dbReference>
<dbReference type="GO" id="GO:0008047">
    <property type="term" value="F:enzyme activator activity"/>
    <property type="evidence" value="ECO:0007669"/>
    <property type="project" value="InterPro"/>
</dbReference>
<accession>A0A5S4HCE1</accession>
<organism evidence="6 7">
    <name type="scientific">Actinomadura geliboluensis</name>
    <dbReference type="NCBI Taxonomy" id="882440"/>
    <lineage>
        <taxon>Bacteria</taxon>
        <taxon>Bacillati</taxon>
        <taxon>Actinomycetota</taxon>
        <taxon>Actinomycetes</taxon>
        <taxon>Streptosporangiales</taxon>
        <taxon>Thermomonosporaceae</taxon>
        <taxon>Actinomadura</taxon>
    </lineage>
</organism>
<sequence length="166" mass="16657">MTVVIGVGNDFRRDDGAGPAVIEALRGRVRATLAVTDGEPARLIGLWAGADLAIVVDAVHAEPPVPGRIHDLGAETAALAARSVTGHALGLADAVALGLAVGHMPARLRVLAIEGLDFGFGRGLSPGVAAAVTAVADRLAVALAPGGKEPAGSTAGHPRWKEDHSP</sequence>
<keyword evidence="4" id="KW-0378">Hydrolase</keyword>
<gene>
    <name evidence="6" type="ORF">ETD96_00795</name>
</gene>
<evidence type="ECO:0000256" key="2">
    <source>
        <dbReference type="ARBA" id="ARBA00022670"/>
    </source>
</evidence>
<proteinExistence type="inferred from homology"/>
<feature type="region of interest" description="Disordered" evidence="5">
    <location>
        <begin position="146"/>
        <end position="166"/>
    </location>
</feature>
<evidence type="ECO:0000256" key="4">
    <source>
        <dbReference type="ARBA" id="ARBA00022801"/>
    </source>
</evidence>
<dbReference type="RefSeq" id="WP_138632366.1">
    <property type="nucleotide sequence ID" value="NZ_JASWDG010000005.1"/>
</dbReference>
<reference evidence="6 7" key="1">
    <citation type="submission" date="2019-05" db="EMBL/GenBank/DDBJ databases">
        <title>Draft genome sequence of Actinomadura geliboluensis A8036.</title>
        <authorList>
            <person name="Saricaoglu S."/>
            <person name="Isik K."/>
        </authorList>
    </citation>
    <scope>NUCLEOTIDE SEQUENCE [LARGE SCALE GENOMIC DNA]</scope>
    <source>
        <strain evidence="6 7">A8036</strain>
    </source>
</reference>
<keyword evidence="3" id="KW-0064">Aspartyl protease</keyword>
<dbReference type="SUPFAM" id="SSF53163">
    <property type="entry name" value="HybD-like"/>
    <property type="match status" value="1"/>
</dbReference>
<evidence type="ECO:0000256" key="5">
    <source>
        <dbReference type="SAM" id="MobiDB-lite"/>
    </source>
</evidence>
<protein>
    <submittedName>
        <fullName evidence="6">Hydrogenase maturation protease</fullName>
    </submittedName>
</protein>
<dbReference type="NCBIfam" id="TIGR00072">
    <property type="entry name" value="hydrog_prot"/>
    <property type="match status" value="1"/>
</dbReference>
<dbReference type="Pfam" id="PF01750">
    <property type="entry name" value="HycI"/>
    <property type="match status" value="1"/>
</dbReference>
<dbReference type="Gene3D" id="3.40.50.1450">
    <property type="entry name" value="HybD-like"/>
    <property type="match status" value="1"/>
</dbReference>
<dbReference type="GO" id="GO:0016485">
    <property type="term" value="P:protein processing"/>
    <property type="evidence" value="ECO:0007669"/>
    <property type="project" value="TreeGrafter"/>
</dbReference>
<keyword evidence="2 6" id="KW-0645">Protease</keyword>
<evidence type="ECO:0000256" key="1">
    <source>
        <dbReference type="ARBA" id="ARBA00006814"/>
    </source>
</evidence>
<evidence type="ECO:0000313" key="7">
    <source>
        <dbReference type="Proteomes" id="UP000305238"/>
    </source>
</evidence>
<evidence type="ECO:0000256" key="3">
    <source>
        <dbReference type="ARBA" id="ARBA00022750"/>
    </source>
</evidence>
<dbReference type="PANTHER" id="PTHR30302">
    <property type="entry name" value="HYDROGENASE 1 MATURATION PROTEASE"/>
    <property type="match status" value="1"/>
</dbReference>
<dbReference type="AlphaFoldDB" id="A0A5S4HCE1"/>
<dbReference type="OrthoDB" id="164170at2"/>